<keyword evidence="9" id="KW-1185">Reference proteome</keyword>
<dbReference type="GO" id="GO:0009055">
    <property type="term" value="F:electron transfer activity"/>
    <property type="evidence" value="ECO:0007669"/>
    <property type="project" value="InterPro"/>
</dbReference>
<organism evidence="8 9">
    <name type="scientific">Pollutimonas subterranea</name>
    <dbReference type="NCBI Taxonomy" id="2045210"/>
    <lineage>
        <taxon>Bacteria</taxon>
        <taxon>Pseudomonadati</taxon>
        <taxon>Pseudomonadota</taxon>
        <taxon>Betaproteobacteria</taxon>
        <taxon>Burkholderiales</taxon>
        <taxon>Alcaligenaceae</taxon>
        <taxon>Pollutimonas</taxon>
    </lineage>
</organism>
<evidence type="ECO:0000259" key="7">
    <source>
        <dbReference type="PROSITE" id="PS51007"/>
    </source>
</evidence>
<evidence type="ECO:0000256" key="6">
    <source>
        <dbReference type="PROSITE-ProRule" id="PRU00433"/>
    </source>
</evidence>
<keyword evidence="4" id="KW-0249">Electron transport</keyword>
<dbReference type="SUPFAM" id="SSF46626">
    <property type="entry name" value="Cytochrome c"/>
    <property type="match status" value="1"/>
</dbReference>
<dbReference type="GO" id="GO:0005506">
    <property type="term" value="F:iron ion binding"/>
    <property type="evidence" value="ECO:0007669"/>
    <property type="project" value="InterPro"/>
</dbReference>
<dbReference type="AlphaFoldDB" id="A0A2N4U2T4"/>
<proteinExistence type="predicted"/>
<feature type="domain" description="Cytochrome c" evidence="7">
    <location>
        <begin position="60"/>
        <end position="139"/>
    </location>
</feature>
<dbReference type="OrthoDB" id="9814708at2"/>
<dbReference type="EMBL" id="PDNW01000011">
    <property type="protein sequence ID" value="PLC49303.1"/>
    <property type="molecule type" value="Genomic_DNA"/>
</dbReference>
<dbReference type="PROSITE" id="PS51007">
    <property type="entry name" value="CYTC"/>
    <property type="match status" value="1"/>
</dbReference>
<evidence type="ECO:0000256" key="4">
    <source>
        <dbReference type="ARBA" id="ARBA00022982"/>
    </source>
</evidence>
<evidence type="ECO:0000313" key="8">
    <source>
        <dbReference type="EMBL" id="PLC49303.1"/>
    </source>
</evidence>
<sequence length="140" mass="14454">MQIARPGGQPAKWPYNSDPPLADWLAPDMEMKMLKLARVALALVFGAGLASVAATAAAQTVNPAGEKLYKTACIACHSTGVAKAPKLGDKNAWAPLIASGMDAMMEIAVKGKGAMPPRGASSADDATLQAAVEYMVQASR</sequence>
<protein>
    <submittedName>
        <fullName evidence="8">Cytochrome C</fullName>
    </submittedName>
</protein>
<dbReference type="Proteomes" id="UP000234190">
    <property type="component" value="Unassembled WGS sequence"/>
</dbReference>
<dbReference type="PANTHER" id="PTHR40942:SF4">
    <property type="entry name" value="CYTOCHROME C5"/>
    <property type="match status" value="1"/>
</dbReference>
<dbReference type="PRINTS" id="PR00607">
    <property type="entry name" value="CYTCHROMECIE"/>
</dbReference>
<name>A0A2N4U2T4_9BURK</name>
<dbReference type="Gene3D" id="1.10.760.10">
    <property type="entry name" value="Cytochrome c-like domain"/>
    <property type="match status" value="1"/>
</dbReference>
<evidence type="ECO:0000256" key="5">
    <source>
        <dbReference type="ARBA" id="ARBA00023004"/>
    </source>
</evidence>
<comment type="caution">
    <text evidence="8">The sequence shown here is derived from an EMBL/GenBank/DDBJ whole genome shotgun (WGS) entry which is preliminary data.</text>
</comment>
<accession>A0A2N4U2T4</accession>
<keyword evidence="2 6" id="KW-0349">Heme</keyword>
<evidence type="ECO:0000313" key="9">
    <source>
        <dbReference type="Proteomes" id="UP000234190"/>
    </source>
</evidence>
<dbReference type="PANTHER" id="PTHR40942">
    <property type="match status" value="1"/>
</dbReference>
<evidence type="ECO:0000256" key="3">
    <source>
        <dbReference type="ARBA" id="ARBA00022723"/>
    </source>
</evidence>
<gene>
    <name evidence="8" type="ORF">CR159_13415</name>
</gene>
<keyword evidence="1" id="KW-0813">Transport</keyword>
<evidence type="ECO:0000256" key="2">
    <source>
        <dbReference type="ARBA" id="ARBA00022617"/>
    </source>
</evidence>
<dbReference type="GO" id="GO:0020037">
    <property type="term" value="F:heme binding"/>
    <property type="evidence" value="ECO:0007669"/>
    <property type="project" value="InterPro"/>
</dbReference>
<dbReference type="InterPro" id="IPR009056">
    <property type="entry name" value="Cyt_c-like_dom"/>
</dbReference>
<dbReference type="InterPro" id="IPR036909">
    <property type="entry name" value="Cyt_c-like_dom_sf"/>
</dbReference>
<dbReference type="InterPro" id="IPR002323">
    <property type="entry name" value="Cyt_CIE"/>
</dbReference>
<keyword evidence="3 6" id="KW-0479">Metal-binding</keyword>
<evidence type="ECO:0000256" key="1">
    <source>
        <dbReference type="ARBA" id="ARBA00022448"/>
    </source>
</evidence>
<keyword evidence="5 6" id="KW-0408">Iron</keyword>
<dbReference type="Pfam" id="PF13442">
    <property type="entry name" value="Cytochrome_CBB3"/>
    <property type="match status" value="1"/>
</dbReference>
<reference evidence="8 9" key="1">
    <citation type="submission" date="2017-10" db="EMBL/GenBank/DDBJ databases">
        <title>Two draft genome sequences of Pusillimonas sp. strains isolated from a nitrate- and radionuclide-contaminated groundwater in Russia.</title>
        <authorList>
            <person name="Grouzdev D.S."/>
            <person name="Tourova T.P."/>
            <person name="Goeva M.A."/>
            <person name="Babich T.L."/>
            <person name="Sokolova D.S."/>
            <person name="Abdullin R."/>
            <person name="Poltaraus A.B."/>
            <person name="Toshchakov S.V."/>
            <person name="Nazina T.N."/>
        </authorList>
    </citation>
    <scope>NUCLEOTIDE SEQUENCE [LARGE SCALE GENOMIC DNA]</scope>
    <source>
        <strain evidence="8 9">JR1/69-3-13</strain>
    </source>
</reference>